<evidence type="ECO:0000256" key="5">
    <source>
        <dbReference type="SAM" id="Phobius"/>
    </source>
</evidence>
<keyword evidence="8" id="KW-1185">Reference proteome</keyword>
<evidence type="ECO:0000313" key="8">
    <source>
        <dbReference type="Proteomes" id="UP000002016"/>
    </source>
</evidence>
<keyword evidence="4 5" id="KW-0472">Membrane</keyword>
<protein>
    <submittedName>
        <fullName evidence="7">ABC-2 type transporter</fullName>
    </submittedName>
</protein>
<proteinExistence type="predicted"/>
<feature type="transmembrane region" description="Helical" evidence="5">
    <location>
        <begin position="306"/>
        <end position="326"/>
    </location>
</feature>
<feature type="transmembrane region" description="Helical" evidence="5">
    <location>
        <begin position="362"/>
        <end position="381"/>
    </location>
</feature>
<evidence type="ECO:0000256" key="3">
    <source>
        <dbReference type="ARBA" id="ARBA00022989"/>
    </source>
</evidence>
<dbReference type="Gene3D" id="3.40.1710.10">
    <property type="entry name" value="abc type-2 transporter like domain"/>
    <property type="match status" value="1"/>
</dbReference>
<keyword evidence="2 5" id="KW-0812">Transmembrane</keyword>
<dbReference type="OrthoDB" id="9771950at2"/>
<dbReference type="HOGENOM" id="CLU_039483_0_0_0"/>
<dbReference type="STRING" id="416591.Tlet_0551"/>
<feature type="transmembrane region" description="Helical" evidence="5">
    <location>
        <begin position="235"/>
        <end position="264"/>
    </location>
</feature>
<accession>A8F4N4</accession>
<dbReference type="RefSeq" id="WP_012002599.1">
    <property type="nucleotide sequence ID" value="NC_009828.1"/>
</dbReference>
<dbReference type="KEGG" id="tle:Tlet_0551"/>
<reference evidence="7 8" key="2">
    <citation type="journal article" date="2009" name="Proc. Natl. Acad. Sci. U.S.A.">
        <title>On the chimeric nature, thermophilic origin, and phylogenetic placement of the Thermotogales.</title>
        <authorList>
            <person name="Zhaxybayeva O."/>
            <person name="Swithers K.S."/>
            <person name="Lapierre P."/>
            <person name="Fournier G.P."/>
            <person name="Bickhart D.M."/>
            <person name="DeBoy R.T."/>
            <person name="Nelson K.E."/>
            <person name="Nesbo C.L."/>
            <person name="Doolittle W.F."/>
            <person name="Gogarten J.P."/>
            <person name="Noll K.M."/>
        </authorList>
    </citation>
    <scope>NUCLEOTIDE SEQUENCE [LARGE SCALE GENOMIC DNA]</scope>
    <source>
        <strain evidence="8">ATCC BAA-301 / DSM 14385 / NBRC 107922 / TMO</strain>
    </source>
</reference>
<organism evidence="7 8">
    <name type="scientific">Pseudothermotoga lettingae (strain ATCC BAA-301 / DSM 14385 / NBRC 107922 / TMO)</name>
    <name type="common">Thermotoga lettingae</name>
    <dbReference type="NCBI Taxonomy" id="416591"/>
    <lineage>
        <taxon>Bacteria</taxon>
        <taxon>Thermotogati</taxon>
        <taxon>Thermotogota</taxon>
        <taxon>Thermotogae</taxon>
        <taxon>Thermotogales</taxon>
        <taxon>Thermotogaceae</taxon>
        <taxon>Pseudothermotoga</taxon>
    </lineage>
</organism>
<dbReference type="Proteomes" id="UP000002016">
    <property type="component" value="Chromosome"/>
</dbReference>
<dbReference type="PANTHER" id="PTHR43027:SF2">
    <property type="entry name" value="TRANSPORT PERMEASE PROTEIN"/>
    <property type="match status" value="1"/>
</dbReference>
<name>A8F4N4_PSELT</name>
<evidence type="ECO:0000313" key="7">
    <source>
        <dbReference type="EMBL" id="ABV33118.1"/>
    </source>
</evidence>
<dbReference type="InterPro" id="IPR047817">
    <property type="entry name" value="ABC2_TM_bact-type"/>
</dbReference>
<dbReference type="EMBL" id="CP000812">
    <property type="protein sequence ID" value="ABV33118.1"/>
    <property type="molecule type" value="Genomic_DNA"/>
</dbReference>
<dbReference type="InterPro" id="IPR013525">
    <property type="entry name" value="ABC2_TM"/>
</dbReference>
<dbReference type="InterPro" id="IPR052902">
    <property type="entry name" value="ABC-2_transporter"/>
</dbReference>
<dbReference type="PANTHER" id="PTHR43027">
    <property type="entry name" value="DOXORUBICIN RESISTANCE ABC TRANSPORTER PERMEASE PROTEIN DRRC-RELATED"/>
    <property type="match status" value="1"/>
</dbReference>
<dbReference type="eggNOG" id="COG0842">
    <property type="taxonomic scope" value="Bacteria"/>
</dbReference>
<reference evidence="7 8" key="1">
    <citation type="submission" date="2007-08" db="EMBL/GenBank/DDBJ databases">
        <title>Complete sequence of Thermotoga lettingae TMO.</title>
        <authorList>
            <consortium name="US DOE Joint Genome Institute"/>
            <person name="Copeland A."/>
            <person name="Lucas S."/>
            <person name="Lapidus A."/>
            <person name="Barry K."/>
            <person name="Glavina del Rio T."/>
            <person name="Dalin E."/>
            <person name="Tice H."/>
            <person name="Pitluck S."/>
            <person name="Foster B."/>
            <person name="Bruce D."/>
            <person name="Schmutz J."/>
            <person name="Larimer F."/>
            <person name="Land M."/>
            <person name="Hauser L."/>
            <person name="Kyrpides N."/>
            <person name="Mikhailova N."/>
            <person name="Nelson K."/>
            <person name="Gogarten J.P."/>
            <person name="Noll K."/>
            <person name="Richardson P."/>
        </authorList>
    </citation>
    <scope>NUCLEOTIDE SEQUENCE [LARGE SCALE GENOMIC DNA]</scope>
    <source>
        <strain evidence="8">ATCC BAA-301 / DSM 14385 / NBRC 107922 / TMO</strain>
    </source>
</reference>
<dbReference type="GO" id="GO:0140359">
    <property type="term" value="F:ABC-type transporter activity"/>
    <property type="evidence" value="ECO:0007669"/>
    <property type="project" value="InterPro"/>
</dbReference>
<dbReference type="AlphaFoldDB" id="A8F4N4"/>
<evidence type="ECO:0000256" key="2">
    <source>
        <dbReference type="ARBA" id="ARBA00022692"/>
    </source>
</evidence>
<dbReference type="GO" id="GO:0016020">
    <property type="term" value="C:membrane"/>
    <property type="evidence" value="ECO:0007669"/>
    <property type="project" value="UniProtKB-SubCell"/>
</dbReference>
<sequence length="388" mass="44326">MRILKLSKFLFFNEIREFNGFFWPIIFPGILFFILVSIFSGVSTESYSTTFSLAIVEEEQLAGFGKILERVLDQIRPDPFQVAYFQSFEEAEKALKSKKVDLILRIPEGFNVKLMRAVLFSDAPAKIDLYTLSNYYESSTAAQILSMIFQQVDLSISRQMKNQSAEYVSVEAKTVAVEKETENEFHYATYIFPGILLMSVLSIAVFNLPLTLIYNRYEGINKKLHTTPVGVLDYFTSLSLSLVSMMIISCVVVYSMGIFIYGVSHNCLSGEFLVKLFYAMIVCSGLGIMIASFCKKISTAMVISQISYQILMFLGSFYFPVLNYNMPEFLKVIARMLPTTYLVEDLRVSLGYNFYSFSAFDLWVLPGIWFAISMLIFMVNFKKVMGYE</sequence>
<feature type="domain" description="ABC transmembrane type-2" evidence="6">
    <location>
        <begin position="157"/>
        <end position="380"/>
    </location>
</feature>
<keyword evidence="3 5" id="KW-1133">Transmembrane helix</keyword>
<feature type="transmembrane region" description="Helical" evidence="5">
    <location>
        <begin position="276"/>
        <end position="294"/>
    </location>
</feature>
<evidence type="ECO:0000256" key="4">
    <source>
        <dbReference type="ARBA" id="ARBA00023136"/>
    </source>
</evidence>
<comment type="subcellular location">
    <subcellularLocation>
        <location evidence="1">Membrane</location>
        <topology evidence="1">Multi-pass membrane protein</topology>
    </subcellularLocation>
</comment>
<evidence type="ECO:0000259" key="6">
    <source>
        <dbReference type="PROSITE" id="PS51012"/>
    </source>
</evidence>
<dbReference type="Pfam" id="PF12698">
    <property type="entry name" value="ABC2_membrane_3"/>
    <property type="match status" value="1"/>
</dbReference>
<feature type="transmembrane region" description="Helical" evidence="5">
    <location>
        <begin position="21"/>
        <end position="42"/>
    </location>
</feature>
<feature type="transmembrane region" description="Helical" evidence="5">
    <location>
        <begin position="190"/>
        <end position="214"/>
    </location>
</feature>
<gene>
    <name evidence="7" type="ordered locus">Tlet_0551</name>
</gene>
<evidence type="ECO:0000256" key="1">
    <source>
        <dbReference type="ARBA" id="ARBA00004141"/>
    </source>
</evidence>
<dbReference type="PROSITE" id="PS51012">
    <property type="entry name" value="ABC_TM2"/>
    <property type="match status" value="1"/>
</dbReference>